<dbReference type="SUPFAM" id="SSF52499">
    <property type="entry name" value="Isochorismatase-like hydrolases"/>
    <property type="match status" value="1"/>
</dbReference>
<evidence type="ECO:0000313" key="9">
    <source>
        <dbReference type="EMBL" id="KGN80406.1"/>
    </source>
</evidence>
<dbReference type="InterPro" id="IPR000868">
    <property type="entry name" value="Isochorismatase-like_dom"/>
</dbReference>
<keyword evidence="3" id="KW-0479">Metal-binding</keyword>
<dbReference type="GO" id="GO:0046872">
    <property type="term" value="F:metal ion binding"/>
    <property type="evidence" value="ECO:0007669"/>
    <property type="project" value="UniProtKB-KW"/>
</dbReference>
<keyword evidence="4" id="KW-0378">Hydrolase</keyword>
<sequence>MNILLIVDPQYDFIDGTLPVPRAREGMDRLAKVLPDMSIDHIIITMDAHTIDHCSFKAQGGLWPAHCVKYSPGAAIDSNLFEAVATRVSKHHTPITYIEKATSQDRDEYSAFTTSYPRIMDNADIIYVAGIAGDVCVHTSVGDLVRQGLGEKMCVVTDACPSLDGGEKLSALISESGLQQTTTTSLPLNH</sequence>
<evidence type="ECO:0000256" key="1">
    <source>
        <dbReference type="ARBA" id="ARBA00006336"/>
    </source>
</evidence>
<dbReference type="GO" id="GO:0008936">
    <property type="term" value="F:nicotinamidase activity"/>
    <property type="evidence" value="ECO:0007669"/>
    <property type="project" value="UniProtKB-EC"/>
</dbReference>
<evidence type="ECO:0000256" key="4">
    <source>
        <dbReference type="ARBA" id="ARBA00022801"/>
    </source>
</evidence>
<dbReference type="eggNOG" id="COG1335">
    <property type="taxonomic scope" value="Bacteria"/>
</dbReference>
<proteinExistence type="inferred from homology"/>
<dbReference type="Proteomes" id="UP000030125">
    <property type="component" value="Unassembled WGS sequence"/>
</dbReference>
<dbReference type="GO" id="GO:0019363">
    <property type="term" value="P:pyridine nucleotide biosynthetic process"/>
    <property type="evidence" value="ECO:0007669"/>
    <property type="project" value="UniProtKB-KW"/>
</dbReference>
<protein>
    <recommendedName>
        <fullName evidence="6">nicotinamidase</fullName>
        <ecNumber evidence="6">3.5.1.19</ecNumber>
    </recommendedName>
    <alternativeName>
        <fullName evidence="7">Nicotinamide deamidase</fullName>
    </alternativeName>
</protein>
<organism evidence="9 10">
    <name type="scientific">Porphyromonas cangingivalis</name>
    <dbReference type="NCBI Taxonomy" id="36874"/>
    <lineage>
        <taxon>Bacteria</taxon>
        <taxon>Pseudomonadati</taxon>
        <taxon>Bacteroidota</taxon>
        <taxon>Bacteroidia</taxon>
        <taxon>Bacteroidales</taxon>
        <taxon>Porphyromonadaceae</taxon>
        <taxon>Porphyromonas</taxon>
    </lineage>
</organism>
<evidence type="ECO:0000256" key="2">
    <source>
        <dbReference type="ARBA" id="ARBA00022642"/>
    </source>
</evidence>
<evidence type="ECO:0000256" key="7">
    <source>
        <dbReference type="ARBA" id="ARBA00043224"/>
    </source>
</evidence>
<dbReference type="InterPro" id="IPR036380">
    <property type="entry name" value="Isochorismatase-like_sf"/>
</dbReference>
<dbReference type="RefSeq" id="WP_036851604.1">
    <property type="nucleotide sequence ID" value="NZ_JQJD01000040.1"/>
</dbReference>
<dbReference type="PANTHER" id="PTHR11080">
    <property type="entry name" value="PYRAZINAMIDASE/NICOTINAMIDASE"/>
    <property type="match status" value="1"/>
</dbReference>
<dbReference type="InterPro" id="IPR052347">
    <property type="entry name" value="Isochorismatase_Nicotinamidase"/>
</dbReference>
<evidence type="ECO:0000256" key="6">
    <source>
        <dbReference type="ARBA" id="ARBA00039017"/>
    </source>
</evidence>
<evidence type="ECO:0000313" key="10">
    <source>
        <dbReference type="Proteomes" id="UP000030125"/>
    </source>
</evidence>
<comment type="pathway">
    <text evidence="5">Cofactor biosynthesis; nicotinate biosynthesis; nicotinate from nicotinamide: step 1/1.</text>
</comment>
<gene>
    <name evidence="9" type="ORF">HQ35_05415</name>
</gene>
<name>A0A0A2ENK2_PORCN</name>
<keyword evidence="10" id="KW-1185">Reference proteome</keyword>
<comment type="caution">
    <text evidence="9">The sequence shown here is derived from an EMBL/GenBank/DDBJ whole genome shotgun (WGS) entry which is preliminary data.</text>
</comment>
<keyword evidence="2" id="KW-0662">Pyridine nucleotide biosynthesis</keyword>
<dbReference type="PANTHER" id="PTHR11080:SF2">
    <property type="entry name" value="LD05707P"/>
    <property type="match status" value="1"/>
</dbReference>
<dbReference type="EC" id="3.5.1.19" evidence="6"/>
<reference evidence="9 10" key="1">
    <citation type="submission" date="2014-08" db="EMBL/GenBank/DDBJ databases">
        <title>Porphyromonas cangingivalis strain:COT-109_OH1386 Genome sequencing.</title>
        <authorList>
            <person name="Wallis C."/>
            <person name="Deusch O."/>
            <person name="O'Flynn C."/>
            <person name="Davis I."/>
            <person name="Jospin G."/>
            <person name="Darling A.E."/>
            <person name="Coil D.A."/>
            <person name="Alexiev A."/>
            <person name="Horsfall A."/>
            <person name="Kirkwood N."/>
            <person name="Harris S."/>
            <person name="Eisen J.A."/>
        </authorList>
    </citation>
    <scope>NUCLEOTIDE SEQUENCE [LARGE SCALE GENOMIC DNA]</scope>
    <source>
        <strain evidence="10">COT-109 OH1386</strain>
    </source>
</reference>
<dbReference type="Pfam" id="PF00857">
    <property type="entry name" value="Isochorismatase"/>
    <property type="match status" value="1"/>
</dbReference>
<evidence type="ECO:0000256" key="5">
    <source>
        <dbReference type="ARBA" id="ARBA00037900"/>
    </source>
</evidence>
<feature type="domain" description="Isochorismatase-like" evidence="8">
    <location>
        <begin position="3"/>
        <end position="168"/>
    </location>
</feature>
<dbReference type="STRING" id="36874.HQ34_01445"/>
<dbReference type="EMBL" id="JQJD01000040">
    <property type="protein sequence ID" value="KGN80406.1"/>
    <property type="molecule type" value="Genomic_DNA"/>
</dbReference>
<accession>A0A0A2ENK2</accession>
<dbReference type="Gene3D" id="3.40.50.850">
    <property type="entry name" value="Isochorismatase-like"/>
    <property type="match status" value="1"/>
</dbReference>
<dbReference type="AlphaFoldDB" id="A0A0A2ENK2"/>
<evidence type="ECO:0000259" key="8">
    <source>
        <dbReference type="Pfam" id="PF00857"/>
    </source>
</evidence>
<evidence type="ECO:0000256" key="3">
    <source>
        <dbReference type="ARBA" id="ARBA00022723"/>
    </source>
</evidence>
<dbReference type="OrthoDB" id="9791276at2"/>
<comment type="similarity">
    <text evidence="1">Belongs to the isochorismatase family.</text>
</comment>